<evidence type="ECO:0000313" key="3">
    <source>
        <dbReference type="Proteomes" id="UP001139193"/>
    </source>
</evidence>
<organism evidence="2 3">
    <name type="scientific">Hymenobacter cyanobacteriorum</name>
    <dbReference type="NCBI Taxonomy" id="2926463"/>
    <lineage>
        <taxon>Bacteria</taxon>
        <taxon>Pseudomonadati</taxon>
        <taxon>Bacteroidota</taxon>
        <taxon>Cytophagia</taxon>
        <taxon>Cytophagales</taxon>
        <taxon>Hymenobacteraceae</taxon>
        <taxon>Hymenobacter</taxon>
    </lineage>
</organism>
<dbReference type="AlphaFoldDB" id="A0A9X1VH05"/>
<feature type="signal peptide" evidence="1">
    <location>
        <begin position="1"/>
        <end position="21"/>
    </location>
</feature>
<keyword evidence="3" id="KW-1185">Reference proteome</keyword>
<evidence type="ECO:0008006" key="4">
    <source>
        <dbReference type="Google" id="ProtNLM"/>
    </source>
</evidence>
<protein>
    <recommendedName>
        <fullName evidence="4">Outer membrane protein beta-barrel domain-containing protein</fullName>
    </recommendedName>
</protein>
<keyword evidence="1" id="KW-0732">Signal</keyword>
<evidence type="ECO:0000256" key="1">
    <source>
        <dbReference type="SAM" id="SignalP"/>
    </source>
</evidence>
<dbReference type="EMBL" id="JALBGC010000003">
    <property type="protein sequence ID" value="MCI1188013.1"/>
    <property type="molecule type" value="Genomic_DNA"/>
</dbReference>
<comment type="caution">
    <text evidence="2">The sequence shown here is derived from an EMBL/GenBank/DDBJ whole genome shotgun (WGS) entry which is preliminary data.</text>
</comment>
<dbReference type="RefSeq" id="WP_241936280.1">
    <property type="nucleotide sequence ID" value="NZ_JALBGC010000003.1"/>
</dbReference>
<reference evidence="2" key="1">
    <citation type="submission" date="2022-03" db="EMBL/GenBank/DDBJ databases">
        <title>Bacterial whole genome sequence for Hymenobacter sp. DH14.</title>
        <authorList>
            <person name="Le V."/>
        </authorList>
    </citation>
    <scope>NUCLEOTIDE SEQUENCE</scope>
    <source>
        <strain evidence="2">DH14</strain>
    </source>
</reference>
<evidence type="ECO:0000313" key="2">
    <source>
        <dbReference type="EMBL" id="MCI1188013.1"/>
    </source>
</evidence>
<sequence>MKKNLLSLFSLLALGSGAALAQTAPPVLNNPPVAPVPAAAPAAAVGAPAAAPAVADPFLLGRTYRVETVQGTTFTGVLVSMSLTALEFDAKELGHLTLERAQIRRADLQGPIPPTTKAGYYDIGNGNRLFFAPTGRGLRKNEASLQDVDVYLLGINYGITDNISLGGYMSIIPGLSLDQQLLVFTPKISYPIRDNLNVGFGLLYVRVPNFDSQGTGTGAGIGYGALTYGGADNNFTVGLGYGFVQGNIGSTPILQVGGQRRVSRRISLLSENYIVADANAGMGGLYGLKINWRRTSLGLGAVYYYEFGHDEQRANYYYNPNNGQYTTTYQTVRVPGQGFSSYVIPLYIDFTFRFGKGVK</sequence>
<feature type="chain" id="PRO_5040775175" description="Outer membrane protein beta-barrel domain-containing protein" evidence="1">
    <location>
        <begin position="22"/>
        <end position="359"/>
    </location>
</feature>
<dbReference type="Proteomes" id="UP001139193">
    <property type="component" value="Unassembled WGS sequence"/>
</dbReference>
<proteinExistence type="predicted"/>
<name>A0A9X1VH05_9BACT</name>
<accession>A0A9X1VH05</accession>
<gene>
    <name evidence="2" type="ORF">MON38_11330</name>
</gene>